<accession>A0A3L6ZW78</accession>
<evidence type="ECO:0000313" key="3">
    <source>
        <dbReference type="EMBL" id="RLP71831.1"/>
    </source>
</evidence>
<evidence type="ECO:0000256" key="1">
    <source>
        <dbReference type="SAM" id="MobiDB-lite"/>
    </source>
</evidence>
<name>A0A3L6ZW78_9HYPH</name>
<protein>
    <submittedName>
        <fullName evidence="3">GntR family transcriptional regulator</fullName>
    </submittedName>
</protein>
<dbReference type="Gene3D" id="3.20.20.140">
    <property type="entry name" value="Metal-dependent hydrolases"/>
    <property type="match status" value="1"/>
</dbReference>
<dbReference type="PANTHER" id="PTHR35563">
    <property type="entry name" value="BARREL METAL-DEPENDENT HYDROLASE, PUTATIVE (AFU_ORTHOLOGUE AFUA_1G16240)-RELATED"/>
    <property type="match status" value="1"/>
</dbReference>
<dbReference type="SUPFAM" id="SSF51556">
    <property type="entry name" value="Metallo-dependent hydrolases"/>
    <property type="match status" value="1"/>
</dbReference>
<organism evidence="3 4">
    <name type="scientific">Xanthobacter tagetidis</name>
    <dbReference type="NCBI Taxonomy" id="60216"/>
    <lineage>
        <taxon>Bacteria</taxon>
        <taxon>Pseudomonadati</taxon>
        <taxon>Pseudomonadota</taxon>
        <taxon>Alphaproteobacteria</taxon>
        <taxon>Hyphomicrobiales</taxon>
        <taxon>Xanthobacteraceae</taxon>
        <taxon>Xanthobacter</taxon>
    </lineage>
</organism>
<evidence type="ECO:0000259" key="2">
    <source>
        <dbReference type="Pfam" id="PF04909"/>
    </source>
</evidence>
<dbReference type="OrthoDB" id="9787654at2"/>
<dbReference type="PANTHER" id="PTHR35563:SF2">
    <property type="entry name" value="BARREL METAL-DEPENDENT HYDROLASE, PUTATIVE (AFU_ORTHOLOGUE AFUA_1G16240)-RELATED"/>
    <property type="match status" value="1"/>
</dbReference>
<dbReference type="Proteomes" id="UP000269692">
    <property type="component" value="Unassembled WGS sequence"/>
</dbReference>
<keyword evidence="4" id="KW-1185">Reference proteome</keyword>
<feature type="region of interest" description="Disordered" evidence="1">
    <location>
        <begin position="1"/>
        <end position="20"/>
    </location>
</feature>
<proteinExistence type="predicted"/>
<dbReference type="InterPro" id="IPR006680">
    <property type="entry name" value="Amidohydro-rel"/>
</dbReference>
<dbReference type="InterPro" id="IPR032466">
    <property type="entry name" value="Metal_Hydrolase"/>
</dbReference>
<dbReference type="Pfam" id="PF04909">
    <property type="entry name" value="Amidohydro_2"/>
    <property type="match status" value="1"/>
</dbReference>
<dbReference type="AlphaFoldDB" id="A0A3L6ZW78"/>
<dbReference type="GO" id="GO:0016787">
    <property type="term" value="F:hydrolase activity"/>
    <property type="evidence" value="ECO:0007669"/>
    <property type="project" value="InterPro"/>
</dbReference>
<reference evidence="3 4" key="1">
    <citation type="submission" date="2018-10" db="EMBL/GenBank/DDBJ databases">
        <title>Xanthobacter tagetidis genome sequencing and assembly.</title>
        <authorList>
            <person name="Maclea K.S."/>
            <person name="Goen A.E."/>
            <person name="Fatima S.A."/>
        </authorList>
    </citation>
    <scope>NUCLEOTIDE SEQUENCE [LARGE SCALE GENOMIC DNA]</scope>
    <source>
        <strain evidence="3 4">ATCC 700314</strain>
    </source>
</reference>
<comment type="caution">
    <text evidence="3">The sequence shown here is derived from an EMBL/GenBank/DDBJ whole genome shotgun (WGS) entry which is preliminary data.</text>
</comment>
<evidence type="ECO:0000313" key="4">
    <source>
        <dbReference type="Proteomes" id="UP000269692"/>
    </source>
</evidence>
<sequence length="305" mass="32996">MRLRLPAPPSRRGRVSAAPPLCLPPRPIAGTPAQPLLPPGACDTHIHVFGPPERYPLVPGRNYTPRPAALDAYLPVMEALGIARAVLVQPSVYGTDNAALLDALGRMPDRLRGVVVVPPTITDGEIAALHARGVRGIRVNRRNPGGLSLDDLAVLARRIARFGWHIQLQAVIGDGPALAPVVRDAPVPVVLDHMGFLSPALPREEGPFAELLALLAEGNLWVKLSAPYRLAPLEDGAYGRLLPFVSALVACRADRLLWATDWPHPERFDFVPDDLDPAQFLGLDHADAATRRRIFVDNPAVLYGF</sequence>
<dbReference type="EMBL" id="RCTF01000030">
    <property type="protein sequence ID" value="RLP71831.1"/>
    <property type="molecule type" value="Genomic_DNA"/>
</dbReference>
<feature type="domain" description="Amidohydrolase-related" evidence="2">
    <location>
        <begin position="42"/>
        <end position="305"/>
    </location>
</feature>
<dbReference type="InterPro" id="IPR052358">
    <property type="entry name" value="Aro_Compnd_Degr_Hydrolases"/>
</dbReference>
<gene>
    <name evidence="3" type="ORF">D9R14_22270</name>
</gene>